<name>A0A7W8QQN9_9ACTN</name>
<evidence type="ECO:0000256" key="1">
    <source>
        <dbReference type="SAM" id="MobiDB-lite"/>
    </source>
</evidence>
<proteinExistence type="predicted"/>
<accession>A0A7W8QQN9</accession>
<dbReference type="EMBL" id="JACHDB010000001">
    <property type="protein sequence ID" value="MBB5434148.1"/>
    <property type="molecule type" value="Genomic_DNA"/>
</dbReference>
<dbReference type="AlphaFoldDB" id="A0A7W8QQN9"/>
<gene>
    <name evidence="2" type="ORF">HDA36_004232</name>
</gene>
<sequence length="194" mass="20539">MAVGEVPRRRRRLPGHAQAGGRPPGAGRALGGDDPGHRPRPRPGGGGGETGPGGGGEVRRRPRGAPPGYREELRRRRAVRPSYAVRSPTDPRSRLLGFGLPEEIAELAGDEDAAKISAEEFELLARDLLLWNAGFSPGLRAEPEGDPVYQSLAVAEEGRAPTLDDEPLSGALTWSTVLSPPYAIEELTPASPPP</sequence>
<dbReference type="RefSeq" id="WP_184394503.1">
    <property type="nucleotide sequence ID" value="NZ_BAAAJD010000033.1"/>
</dbReference>
<dbReference type="Gene3D" id="3.40.50.1980">
    <property type="entry name" value="Nitrogenase molybdenum iron protein domain"/>
    <property type="match status" value="1"/>
</dbReference>
<evidence type="ECO:0000313" key="2">
    <source>
        <dbReference type="EMBL" id="MBB5434148.1"/>
    </source>
</evidence>
<protein>
    <submittedName>
        <fullName evidence="2">Uncharacterized protein</fullName>
    </submittedName>
</protein>
<keyword evidence="3" id="KW-1185">Reference proteome</keyword>
<evidence type="ECO:0000313" key="3">
    <source>
        <dbReference type="Proteomes" id="UP000572635"/>
    </source>
</evidence>
<comment type="caution">
    <text evidence="2">The sequence shown here is derived from an EMBL/GenBank/DDBJ whole genome shotgun (WGS) entry which is preliminary data.</text>
</comment>
<feature type="region of interest" description="Disordered" evidence="1">
    <location>
        <begin position="1"/>
        <end position="96"/>
    </location>
</feature>
<reference evidence="2 3" key="1">
    <citation type="submission" date="2020-08" db="EMBL/GenBank/DDBJ databases">
        <title>Sequencing the genomes of 1000 actinobacteria strains.</title>
        <authorList>
            <person name="Klenk H.-P."/>
        </authorList>
    </citation>
    <scope>NUCLEOTIDE SEQUENCE [LARGE SCALE GENOMIC DNA]</scope>
    <source>
        <strain evidence="2 3">DSM 44551</strain>
    </source>
</reference>
<organism evidence="2 3">
    <name type="scientific">Nocardiopsis composta</name>
    <dbReference type="NCBI Taxonomy" id="157465"/>
    <lineage>
        <taxon>Bacteria</taxon>
        <taxon>Bacillati</taxon>
        <taxon>Actinomycetota</taxon>
        <taxon>Actinomycetes</taxon>
        <taxon>Streptosporangiales</taxon>
        <taxon>Nocardiopsidaceae</taxon>
        <taxon>Nocardiopsis</taxon>
    </lineage>
</organism>
<feature type="compositionally biased region" description="Gly residues" evidence="1">
    <location>
        <begin position="43"/>
        <end position="56"/>
    </location>
</feature>
<dbReference type="Proteomes" id="UP000572635">
    <property type="component" value="Unassembled WGS sequence"/>
</dbReference>